<dbReference type="SUPFAM" id="SSF57850">
    <property type="entry name" value="RING/U-box"/>
    <property type="match status" value="1"/>
</dbReference>
<dbReference type="GO" id="GO:0005737">
    <property type="term" value="C:cytoplasm"/>
    <property type="evidence" value="ECO:0007669"/>
    <property type="project" value="UniProtKB-ARBA"/>
</dbReference>
<dbReference type="Pfam" id="PF00097">
    <property type="entry name" value="zf-C3HC4"/>
    <property type="match status" value="1"/>
</dbReference>
<dbReference type="EMBL" id="MN739880">
    <property type="protein sequence ID" value="QHT75629.1"/>
    <property type="molecule type" value="Genomic_DNA"/>
</dbReference>
<evidence type="ECO:0000256" key="2">
    <source>
        <dbReference type="ARBA" id="ARBA00022771"/>
    </source>
</evidence>
<dbReference type="InterPro" id="IPR013083">
    <property type="entry name" value="Znf_RING/FYVE/PHD"/>
</dbReference>
<dbReference type="InterPro" id="IPR001841">
    <property type="entry name" value="Znf_RING"/>
</dbReference>
<feature type="domain" description="RING-type" evidence="4">
    <location>
        <begin position="195"/>
        <end position="269"/>
    </location>
</feature>
<dbReference type="Gene3D" id="3.30.40.10">
    <property type="entry name" value="Zinc/RING finger domain, C3HC4 (zinc finger)"/>
    <property type="match status" value="1"/>
</dbReference>
<dbReference type="AlphaFoldDB" id="A0A6C0H589"/>
<name>A0A6C0H589_9ZZZZ</name>
<evidence type="ECO:0000256" key="3">
    <source>
        <dbReference type="ARBA" id="ARBA00022833"/>
    </source>
</evidence>
<dbReference type="SMART" id="SM00184">
    <property type="entry name" value="RING"/>
    <property type="match status" value="1"/>
</dbReference>
<reference evidence="5" key="1">
    <citation type="journal article" date="2020" name="Nature">
        <title>Giant virus diversity and host interactions through global metagenomics.</title>
        <authorList>
            <person name="Schulz F."/>
            <person name="Roux S."/>
            <person name="Paez-Espino D."/>
            <person name="Jungbluth S."/>
            <person name="Walsh D.A."/>
            <person name="Denef V.J."/>
            <person name="McMahon K.D."/>
            <person name="Konstantinidis K.T."/>
            <person name="Eloe-Fadrosh E.A."/>
            <person name="Kyrpides N.C."/>
            <person name="Woyke T."/>
        </authorList>
    </citation>
    <scope>NUCLEOTIDE SEQUENCE</scope>
    <source>
        <strain evidence="5">GVMAG-M-3300023179-71</strain>
    </source>
</reference>
<dbReference type="SUPFAM" id="SSF81901">
    <property type="entry name" value="HCP-like"/>
    <property type="match status" value="1"/>
</dbReference>
<dbReference type="Gene3D" id="1.25.40.10">
    <property type="entry name" value="Tetratricopeptide repeat domain"/>
    <property type="match status" value="1"/>
</dbReference>
<dbReference type="InterPro" id="IPR018957">
    <property type="entry name" value="Znf_C3HC4_RING-type"/>
</dbReference>
<evidence type="ECO:0000256" key="1">
    <source>
        <dbReference type="ARBA" id="ARBA00022723"/>
    </source>
</evidence>
<accession>A0A6C0H589</accession>
<protein>
    <recommendedName>
        <fullName evidence="4">RING-type domain-containing protein</fullName>
    </recommendedName>
</protein>
<organism evidence="5">
    <name type="scientific">viral metagenome</name>
    <dbReference type="NCBI Taxonomy" id="1070528"/>
    <lineage>
        <taxon>unclassified sequences</taxon>
        <taxon>metagenomes</taxon>
        <taxon>organismal metagenomes</taxon>
    </lineage>
</organism>
<keyword evidence="3" id="KW-0862">Zinc</keyword>
<proteinExistence type="predicted"/>
<keyword evidence="2" id="KW-0863">Zinc-finger</keyword>
<keyword evidence="1" id="KW-0479">Metal-binding</keyword>
<evidence type="ECO:0000259" key="4">
    <source>
        <dbReference type="SMART" id="SM00184"/>
    </source>
</evidence>
<dbReference type="GO" id="GO:0008270">
    <property type="term" value="F:zinc ion binding"/>
    <property type="evidence" value="ECO:0007669"/>
    <property type="project" value="UniProtKB-KW"/>
</dbReference>
<sequence length="271" mass="32575">MFINLQHFINTYKIDFNCYPIQHEILFIFNSHSLKKKDLNDNKKLCAISLYYVIVLNKYDIAKTLFIKAINNGYFYAYYYLGELCFAIGDFYEANKYLKLALEHNIYDSLQKLGYLYLKIFKNTKIAKDYLKLSILHNNKNAVYEFCKLYDNMFDMFLQLSNLPKNKQIEKFFTVFQNYLDENQIKFISDKLNDCSICLDQQYLVVLQCNHSMCFECYTSIKKYNIKYVKNNDYLTCFEYLKIVNTNQYLNDINLLIHEHKKIQICHLCFS</sequence>
<dbReference type="InterPro" id="IPR011990">
    <property type="entry name" value="TPR-like_helical_dom_sf"/>
</dbReference>
<dbReference type="InterPro" id="IPR017907">
    <property type="entry name" value="Znf_RING_CS"/>
</dbReference>
<evidence type="ECO:0000313" key="5">
    <source>
        <dbReference type="EMBL" id="QHT75629.1"/>
    </source>
</evidence>
<dbReference type="PROSITE" id="PS00518">
    <property type="entry name" value="ZF_RING_1"/>
    <property type="match status" value="1"/>
</dbReference>